<proteinExistence type="predicted"/>
<feature type="signal peptide" evidence="1">
    <location>
        <begin position="1"/>
        <end position="24"/>
    </location>
</feature>
<sequence>MKKMVNALLLLVLALNFSACVVSARAPRAHYWVRGYYVIDPYGHRHWVPGHYR</sequence>
<evidence type="ECO:0000313" key="3">
    <source>
        <dbReference type="Proteomes" id="UP000532273"/>
    </source>
</evidence>
<dbReference type="EMBL" id="JACIEF010000003">
    <property type="protein sequence ID" value="MBB4108872.1"/>
    <property type="molecule type" value="Genomic_DNA"/>
</dbReference>
<reference evidence="2 3" key="1">
    <citation type="submission" date="2020-08" db="EMBL/GenBank/DDBJ databases">
        <title>Genomic Encyclopedia of Type Strains, Phase IV (KMG-IV): sequencing the most valuable type-strain genomes for metagenomic binning, comparative biology and taxonomic classification.</title>
        <authorList>
            <person name="Goeker M."/>
        </authorList>
    </citation>
    <scope>NUCLEOTIDE SEQUENCE [LARGE SCALE GENOMIC DNA]</scope>
    <source>
        <strain evidence="2 3">DSM 100774</strain>
    </source>
</reference>
<evidence type="ECO:0000313" key="2">
    <source>
        <dbReference type="EMBL" id="MBB4108872.1"/>
    </source>
</evidence>
<dbReference type="RefSeq" id="WP_183765338.1">
    <property type="nucleotide sequence ID" value="NZ_BMHZ01000003.1"/>
</dbReference>
<organism evidence="2 3">
    <name type="scientific">Pedobacter zeae</name>
    <dbReference type="NCBI Taxonomy" id="1737356"/>
    <lineage>
        <taxon>Bacteria</taxon>
        <taxon>Pseudomonadati</taxon>
        <taxon>Bacteroidota</taxon>
        <taxon>Sphingobacteriia</taxon>
        <taxon>Sphingobacteriales</taxon>
        <taxon>Sphingobacteriaceae</taxon>
        <taxon>Pedobacter</taxon>
    </lineage>
</organism>
<evidence type="ECO:0000256" key="1">
    <source>
        <dbReference type="SAM" id="SignalP"/>
    </source>
</evidence>
<protein>
    <recommendedName>
        <fullName evidence="4">YXWGXW repeat-containing protein</fullName>
    </recommendedName>
</protein>
<name>A0A7W6KE44_9SPHI</name>
<dbReference type="AlphaFoldDB" id="A0A7W6KE44"/>
<gene>
    <name evidence="2" type="ORF">GGQ60_002881</name>
</gene>
<evidence type="ECO:0008006" key="4">
    <source>
        <dbReference type="Google" id="ProtNLM"/>
    </source>
</evidence>
<keyword evidence="1" id="KW-0732">Signal</keyword>
<feature type="chain" id="PRO_5030556973" description="YXWGXW repeat-containing protein" evidence="1">
    <location>
        <begin position="25"/>
        <end position="53"/>
    </location>
</feature>
<accession>A0A7W6KE44</accession>
<comment type="caution">
    <text evidence="2">The sequence shown here is derived from an EMBL/GenBank/DDBJ whole genome shotgun (WGS) entry which is preliminary data.</text>
</comment>
<dbReference type="Proteomes" id="UP000532273">
    <property type="component" value="Unassembled WGS sequence"/>
</dbReference>